<dbReference type="Proteomes" id="UP000522590">
    <property type="component" value="Unassembled WGS sequence"/>
</dbReference>
<organism evidence="1 2">
    <name type="scientific">Komagataeibacter swingsii</name>
    <dbReference type="NCBI Taxonomy" id="215220"/>
    <lineage>
        <taxon>Bacteria</taxon>
        <taxon>Pseudomonadati</taxon>
        <taxon>Pseudomonadota</taxon>
        <taxon>Alphaproteobacteria</taxon>
        <taxon>Acetobacterales</taxon>
        <taxon>Acetobacteraceae</taxon>
        <taxon>Komagataeibacter</taxon>
    </lineage>
</organism>
<accession>A0A850NZ24</accession>
<dbReference type="EMBL" id="JABXXS010000015">
    <property type="protein sequence ID" value="NVN36938.1"/>
    <property type="molecule type" value="Genomic_DNA"/>
</dbReference>
<sequence>MKLFAKASKERHFFWKKATPKNFYCFLSTSCFQIVSYQDFIDTACREGPVTVLLPAHLAIHPASRGVNRENTG</sequence>
<comment type="caution">
    <text evidence="1">The sequence shown here is derived from an EMBL/GenBank/DDBJ whole genome shotgun (WGS) entry which is preliminary data.</text>
</comment>
<reference evidence="1 2" key="1">
    <citation type="submission" date="2020-06" db="EMBL/GenBank/DDBJ databases">
        <title>Description of novel acetic acid bacteria.</title>
        <authorList>
            <person name="Sombolestani A."/>
        </authorList>
    </citation>
    <scope>NUCLEOTIDE SEQUENCE [LARGE SCALE GENOMIC DNA]</scope>
    <source>
        <strain evidence="1 2">LMG 25</strain>
    </source>
</reference>
<evidence type="ECO:0000313" key="2">
    <source>
        <dbReference type="Proteomes" id="UP000522590"/>
    </source>
</evidence>
<dbReference type="AlphaFoldDB" id="A0A850NZ24"/>
<dbReference type="RefSeq" id="WP_176643050.1">
    <property type="nucleotide sequence ID" value="NZ_JABXXS010000015.1"/>
</dbReference>
<name>A0A850NZ24_9PROT</name>
<evidence type="ECO:0000313" key="1">
    <source>
        <dbReference type="EMBL" id="NVN36938.1"/>
    </source>
</evidence>
<proteinExistence type="predicted"/>
<gene>
    <name evidence="1" type="ORF">HUK81_08315</name>
</gene>
<protein>
    <submittedName>
        <fullName evidence="1">Uncharacterized protein</fullName>
    </submittedName>
</protein>